<organism evidence="1">
    <name type="scientific">Symploca sp. SIO1C4</name>
    <dbReference type="NCBI Taxonomy" id="2607765"/>
    <lineage>
        <taxon>Bacteria</taxon>
        <taxon>Bacillati</taxon>
        <taxon>Cyanobacteriota</taxon>
        <taxon>Cyanophyceae</taxon>
        <taxon>Coleofasciculales</taxon>
        <taxon>Coleofasciculaceae</taxon>
        <taxon>Symploca</taxon>
    </lineage>
</organism>
<gene>
    <name evidence="1" type="ORF">F6J89_02960</name>
</gene>
<protein>
    <submittedName>
        <fullName evidence="1">Uncharacterized protein</fullName>
    </submittedName>
</protein>
<accession>A0A6B3N4Y5</accession>
<name>A0A6B3N4Y5_9CYAN</name>
<proteinExistence type="predicted"/>
<evidence type="ECO:0000313" key="1">
    <source>
        <dbReference type="EMBL" id="NER26600.1"/>
    </source>
</evidence>
<reference evidence="1" key="1">
    <citation type="submission" date="2019-11" db="EMBL/GenBank/DDBJ databases">
        <title>Genomic insights into an expanded diversity of filamentous marine cyanobacteria reveals the extraordinary biosynthetic potential of Moorea and Okeania.</title>
        <authorList>
            <person name="Ferreira Leao T."/>
            <person name="Wang M."/>
            <person name="Moss N."/>
            <person name="Da Silva R."/>
            <person name="Sanders J."/>
            <person name="Nurk S."/>
            <person name="Gurevich A."/>
            <person name="Humphrey G."/>
            <person name="Reher R."/>
            <person name="Zhu Q."/>
            <person name="Belda-Ferre P."/>
            <person name="Glukhov E."/>
            <person name="Rex R."/>
            <person name="Dorrestein P.C."/>
            <person name="Knight R."/>
            <person name="Pevzner P."/>
            <person name="Gerwick W.H."/>
            <person name="Gerwick L."/>
        </authorList>
    </citation>
    <scope>NUCLEOTIDE SEQUENCE</scope>
    <source>
        <strain evidence="1">SIO1C4</strain>
    </source>
</reference>
<dbReference type="AlphaFoldDB" id="A0A6B3N4Y5"/>
<sequence length="134" mass="14755">MRNQKLEIGIFKQGFTAELLNFGFSPLTKTATGKPTPFGCTTRVAPSLSFATIHWSLLNINDQLQRANDGKSHALPYPLGMAAPNGNTNSNGGGMSSILSFCVSQQPMENSVESSRGRNCDYREWLSKFRNHSR</sequence>
<comment type="caution">
    <text evidence="1">The sequence shown here is derived from an EMBL/GenBank/DDBJ whole genome shotgun (WGS) entry which is preliminary data.</text>
</comment>
<dbReference type="EMBL" id="JAAHFQ010000037">
    <property type="protein sequence ID" value="NER26600.1"/>
    <property type="molecule type" value="Genomic_DNA"/>
</dbReference>